<accession>A0A4U9W332</accession>
<dbReference type="GO" id="GO:0016787">
    <property type="term" value="F:hydrolase activity"/>
    <property type="evidence" value="ECO:0007669"/>
    <property type="project" value="UniProtKB-KW"/>
</dbReference>
<dbReference type="GO" id="GO:0050385">
    <property type="term" value="F:ureidoglycolate lyase activity"/>
    <property type="evidence" value="ECO:0007669"/>
    <property type="project" value="UniProtKB-EC"/>
</dbReference>
<dbReference type="Pfam" id="PF01557">
    <property type="entry name" value="FAA_hydrolase"/>
    <property type="match status" value="1"/>
</dbReference>
<dbReference type="GO" id="GO:0046872">
    <property type="term" value="F:metal ion binding"/>
    <property type="evidence" value="ECO:0007669"/>
    <property type="project" value="UniProtKB-KW"/>
</dbReference>
<dbReference type="EMBL" id="JBEOQB010000002">
    <property type="protein sequence ID" value="MEZ0451150.1"/>
    <property type="molecule type" value="Genomic_DNA"/>
</dbReference>
<name>A0A4U9W332_9SPHI</name>
<dbReference type="InterPro" id="IPR036663">
    <property type="entry name" value="Fumarylacetoacetase_C_sf"/>
</dbReference>
<comment type="similarity">
    <text evidence="1">Belongs to the FAH family.</text>
</comment>
<reference evidence="4 7" key="2">
    <citation type="submission" date="2024-06" db="EMBL/GenBank/DDBJ databases">
        <title>Soil Sphingobacterium thalpophilum.</title>
        <authorList>
            <person name="Yang J."/>
            <person name="Li J."/>
        </authorList>
    </citation>
    <scope>NUCLEOTIDE SEQUENCE [LARGE SCALE GENOMIC DNA]</scope>
    <source>
        <strain evidence="4 7">22g91tb</strain>
    </source>
</reference>
<evidence type="ECO:0000313" key="6">
    <source>
        <dbReference type="Proteomes" id="UP000308196"/>
    </source>
</evidence>
<dbReference type="GeneID" id="78465311"/>
<reference evidence="5 6" key="1">
    <citation type="submission" date="2019-05" db="EMBL/GenBank/DDBJ databases">
        <authorList>
            <consortium name="Pathogen Informatics"/>
        </authorList>
    </citation>
    <scope>NUCLEOTIDE SEQUENCE [LARGE SCALE GENOMIC DNA]</scope>
    <source>
        <strain evidence="5 6">NCTC11429</strain>
    </source>
</reference>
<dbReference type="SUPFAM" id="SSF56529">
    <property type="entry name" value="FAH"/>
    <property type="match status" value="1"/>
</dbReference>
<dbReference type="KEGG" id="stha:NCTC11429_04742"/>
<evidence type="ECO:0000313" key="4">
    <source>
        <dbReference type="EMBL" id="MEZ0451150.1"/>
    </source>
</evidence>
<dbReference type="PANTHER" id="PTHR42796:SF4">
    <property type="entry name" value="FUMARYLACETOACETATE HYDROLASE DOMAIN-CONTAINING PROTEIN 2A"/>
    <property type="match status" value="1"/>
</dbReference>
<dbReference type="EC" id="4.3.2.3" evidence="5"/>
<evidence type="ECO:0000259" key="3">
    <source>
        <dbReference type="Pfam" id="PF01557"/>
    </source>
</evidence>
<dbReference type="InterPro" id="IPR011234">
    <property type="entry name" value="Fumarylacetoacetase-like_C"/>
</dbReference>
<keyword evidence="4" id="KW-0378">Hydrolase</keyword>
<gene>
    <name evidence="4" type="ORF">ABTW24_06045</name>
    <name evidence="5" type="ORF">NCTC11429_04742</name>
</gene>
<organism evidence="5 6">
    <name type="scientific">Sphingobacterium thalpophilum</name>
    <dbReference type="NCBI Taxonomy" id="259"/>
    <lineage>
        <taxon>Bacteria</taxon>
        <taxon>Pseudomonadati</taxon>
        <taxon>Bacteroidota</taxon>
        <taxon>Sphingobacteriia</taxon>
        <taxon>Sphingobacteriales</taxon>
        <taxon>Sphingobacteriaceae</taxon>
        <taxon>Sphingobacterium</taxon>
    </lineage>
</organism>
<evidence type="ECO:0000313" key="5">
    <source>
        <dbReference type="EMBL" id="VTR53087.1"/>
    </source>
</evidence>
<dbReference type="FunFam" id="3.90.850.10:FF:000002">
    <property type="entry name" value="2-hydroxyhepta-2,4-diene-1,7-dioate isomerase"/>
    <property type="match status" value="1"/>
</dbReference>
<dbReference type="AlphaFoldDB" id="A0A4U9W332"/>
<dbReference type="PANTHER" id="PTHR42796">
    <property type="entry name" value="FUMARYLACETOACETATE HYDROLASE DOMAIN-CONTAINING PROTEIN 2A-RELATED"/>
    <property type="match status" value="1"/>
</dbReference>
<dbReference type="Gene3D" id="3.90.850.10">
    <property type="entry name" value="Fumarylacetoacetase-like, C-terminal domain"/>
    <property type="match status" value="1"/>
</dbReference>
<dbReference type="RefSeq" id="WP_028068243.1">
    <property type="nucleotide sequence ID" value="NZ_CP141191.1"/>
</dbReference>
<dbReference type="GO" id="GO:0016853">
    <property type="term" value="F:isomerase activity"/>
    <property type="evidence" value="ECO:0007669"/>
    <property type="project" value="UniProtKB-ARBA"/>
</dbReference>
<dbReference type="Proteomes" id="UP001566204">
    <property type="component" value="Unassembled WGS sequence"/>
</dbReference>
<keyword evidence="2" id="KW-0479">Metal-binding</keyword>
<dbReference type="InterPro" id="IPR051121">
    <property type="entry name" value="FAH"/>
</dbReference>
<evidence type="ECO:0000313" key="7">
    <source>
        <dbReference type="Proteomes" id="UP001566204"/>
    </source>
</evidence>
<protein>
    <submittedName>
        <fullName evidence="4">Fumarylacetoacetate hydrolase family protein</fullName>
    </submittedName>
    <submittedName>
        <fullName evidence="5">Ureidoglycolate lyase</fullName>
        <ecNumber evidence="5">4.3.2.3</ecNumber>
    </submittedName>
</protein>
<sequence length="286" mass="31722">MKIFRYGAKGSEKAGVILNEKKYDVSAGNFQYNRDFFANPASLERLQRYVNDNSTTLKEISPDERIGTPLETPSKILCVGLNFDDHVKETNLQQAAEPIVFMKSVSAFNGPFDGITLPKNSVKSDWETELAIVIGKKASYVSEDKALDHVFGYVLHNDVTEREFQIERGGTWDKGKGCDTFAPVGPFIATKDEITDVNNLRIWLKLNGEIMQDGNTKDFIYRVPKLVSYLSQFMSLLPGDIISTGSPAGSGMGKSPQRFLRDGDVIEYGIEGLGSGRQKVVAYPQS</sequence>
<dbReference type="STRING" id="1123265.GCA_000686625_00079"/>
<dbReference type="EMBL" id="LR590484">
    <property type="protein sequence ID" value="VTR53087.1"/>
    <property type="molecule type" value="Genomic_DNA"/>
</dbReference>
<evidence type="ECO:0000256" key="1">
    <source>
        <dbReference type="ARBA" id="ARBA00010211"/>
    </source>
</evidence>
<dbReference type="GO" id="GO:0019752">
    <property type="term" value="P:carboxylic acid metabolic process"/>
    <property type="evidence" value="ECO:0007669"/>
    <property type="project" value="UniProtKB-ARBA"/>
</dbReference>
<keyword evidence="5" id="KW-0456">Lyase</keyword>
<feature type="domain" description="Fumarylacetoacetase-like C-terminal" evidence="3">
    <location>
        <begin position="75"/>
        <end position="281"/>
    </location>
</feature>
<proteinExistence type="inferred from homology"/>
<evidence type="ECO:0000256" key="2">
    <source>
        <dbReference type="ARBA" id="ARBA00022723"/>
    </source>
</evidence>
<dbReference type="Proteomes" id="UP000308196">
    <property type="component" value="Chromosome"/>
</dbReference>
<keyword evidence="7" id="KW-1185">Reference proteome</keyword>